<dbReference type="InterPro" id="IPR034457">
    <property type="entry name" value="Organic_radical-activating"/>
</dbReference>
<dbReference type="InterPro" id="IPR058240">
    <property type="entry name" value="rSAM_sf"/>
</dbReference>
<name>A0ABR6VHK6_9FIRM</name>
<dbReference type="CDD" id="cd01335">
    <property type="entry name" value="Radical_SAM"/>
    <property type="match status" value="1"/>
</dbReference>
<evidence type="ECO:0000259" key="7">
    <source>
        <dbReference type="PROSITE" id="PS51918"/>
    </source>
</evidence>
<dbReference type="NCBIfam" id="TIGR04337">
    <property type="entry name" value="AmmeMemoSam_rS"/>
    <property type="match status" value="1"/>
</dbReference>
<dbReference type="InterPro" id="IPR016431">
    <property type="entry name" value="Pyrv-formate_lyase-activ_prd"/>
</dbReference>
<keyword evidence="6" id="KW-0411">Iron-sulfur</keyword>
<dbReference type="InterPro" id="IPR027596">
    <property type="entry name" value="AmmeMemoSam_rS"/>
</dbReference>
<dbReference type="Gene3D" id="3.20.20.70">
    <property type="entry name" value="Aldolase class I"/>
    <property type="match status" value="1"/>
</dbReference>
<accession>A0ABR6VHK6</accession>
<evidence type="ECO:0000256" key="6">
    <source>
        <dbReference type="ARBA" id="ARBA00023014"/>
    </source>
</evidence>
<reference evidence="8 9" key="1">
    <citation type="submission" date="2020-08" db="EMBL/GenBank/DDBJ databases">
        <authorList>
            <person name="Liu C."/>
            <person name="Sun Q."/>
        </authorList>
    </citation>
    <scope>NUCLEOTIDE SEQUENCE [LARGE SCALE GENOMIC DNA]</scope>
    <source>
        <strain evidence="8 9">NSJ-59</strain>
    </source>
</reference>
<dbReference type="Pfam" id="PF04055">
    <property type="entry name" value="Radical_SAM"/>
    <property type="match status" value="1"/>
</dbReference>
<dbReference type="RefSeq" id="WP_186502946.1">
    <property type="nucleotide sequence ID" value="NZ_JACOGK010000014.1"/>
</dbReference>
<dbReference type="SFLD" id="SFLDS00029">
    <property type="entry name" value="Radical_SAM"/>
    <property type="match status" value="1"/>
</dbReference>
<comment type="cofactor">
    <cofactor evidence="1">
        <name>[4Fe-4S] cluster</name>
        <dbReference type="ChEBI" id="CHEBI:49883"/>
    </cofactor>
</comment>
<dbReference type="PIRSF" id="PIRSF004869">
    <property type="entry name" value="PflX_prd"/>
    <property type="match status" value="1"/>
</dbReference>
<dbReference type="Proteomes" id="UP000606870">
    <property type="component" value="Unassembled WGS sequence"/>
</dbReference>
<evidence type="ECO:0000256" key="4">
    <source>
        <dbReference type="ARBA" id="ARBA00022723"/>
    </source>
</evidence>
<keyword evidence="4" id="KW-0479">Metal-binding</keyword>
<keyword evidence="9" id="KW-1185">Reference proteome</keyword>
<protein>
    <submittedName>
        <fullName evidence="8">AmmeMemoRadiSam system radical SAM enzyme</fullName>
    </submittedName>
</protein>
<sequence>MEAMYYQKEGAGSVRCLLCPHHCLIPPGRTGKCHTRRNADGTLTLLTYGQCASAALDPIEKKPLRHFHPGTQILSLGSPGCNLACPWCQNWQISQAIPVCETITPESVYRTAVSLREAGNIGVAWTYNEPCTWYEFIRHTAPLIQSAGMVNVMVTNGYIEKEPLAELLPFIDAWNIDLKAWNDATYRHYCQGTLEPVKETIRAAAAHQHVEVTCLIIPGLNDDPGDMDNLAAWLASLRPDIPLHITRYFPRYHMTEAPTPVATLQTLQAIAAKHLQYVYLGNV</sequence>
<keyword evidence="5" id="KW-0408">Iron</keyword>
<comment type="caution">
    <text evidence="8">The sequence shown here is derived from an EMBL/GenBank/DDBJ whole genome shotgun (WGS) entry which is preliminary data.</text>
</comment>
<dbReference type="PANTHER" id="PTHR30352">
    <property type="entry name" value="PYRUVATE FORMATE-LYASE-ACTIVATING ENZYME"/>
    <property type="match status" value="1"/>
</dbReference>
<evidence type="ECO:0000256" key="5">
    <source>
        <dbReference type="ARBA" id="ARBA00023004"/>
    </source>
</evidence>
<dbReference type="InterPro" id="IPR013785">
    <property type="entry name" value="Aldolase_TIM"/>
</dbReference>
<feature type="domain" description="Radical SAM core" evidence="7">
    <location>
        <begin position="66"/>
        <end position="280"/>
    </location>
</feature>
<dbReference type="InterPro" id="IPR007197">
    <property type="entry name" value="rSAM"/>
</dbReference>
<keyword evidence="3" id="KW-0949">S-adenosyl-L-methionine</keyword>
<dbReference type="SFLD" id="SFLDG01101">
    <property type="entry name" value="Uncharacterised_Radical_SAM_Su"/>
    <property type="match status" value="1"/>
</dbReference>
<evidence type="ECO:0000256" key="1">
    <source>
        <dbReference type="ARBA" id="ARBA00001966"/>
    </source>
</evidence>
<evidence type="ECO:0000256" key="2">
    <source>
        <dbReference type="ARBA" id="ARBA00022485"/>
    </source>
</evidence>
<evidence type="ECO:0000313" key="9">
    <source>
        <dbReference type="Proteomes" id="UP000606870"/>
    </source>
</evidence>
<gene>
    <name evidence="8" type="primary">amrS</name>
    <name evidence="8" type="ORF">H8J70_05945</name>
</gene>
<keyword evidence="2" id="KW-0004">4Fe-4S</keyword>
<dbReference type="PANTHER" id="PTHR30352:SF5">
    <property type="entry name" value="PYRUVATE FORMATE-LYASE 1-ACTIVATING ENZYME"/>
    <property type="match status" value="1"/>
</dbReference>
<evidence type="ECO:0000313" key="8">
    <source>
        <dbReference type="EMBL" id="MBC3536789.1"/>
    </source>
</evidence>
<organism evidence="8 9">
    <name type="scientific">Megasphaera hominis</name>
    <dbReference type="NCBI Taxonomy" id="159836"/>
    <lineage>
        <taxon>Bacteria</taxon>
        <taxon>Bacillati</taxon>
        <taxon>Bacillota</taxon>
        <taxon>Negativicutes</taxon>
        <taxon>Veillonellales</taxon>
        <taxon>Veillonellaceae</taxon>
        <taxon>Megasphaera</taxon>
    </lineage>
</organism>
<proteinExistence type="predicted"/>
<dbReference type="PROSITE" id="PS51918">
    <property type="entry name" value="RADICAL_SAM"/>
    <property type="match status" value="1"/>
</dbReference>
<evidence type="ECO:0000256" key="3">
    <source>
        <dbReference type="ARBA" id="ARBA00022691"/>
    </source>
</evidence>
<dbReference type="EMBL" id="JACOGK010000014">
    <property type="protein sequence ID" value="MBC3536789.1"/>
    <property type="molecule type" value="Genomic_DNA"/>
</dbReference>
<dbReference type="SUPFAM" id="SSF102114">
    <property type="entry name" value="Radical SAM enzymes"/>
    <property type="match status" value="1"/>
</dbReference>